<gene>
    <name evidence="11" type="primary">amiC</name>
    <name evidence="11" type="ORF">Tchar_02238</name>
</gene>
<evidence type="ECO:0000256" key="7">
    <source>
        <dbReference type="ARBA" id="ARBA00022801"/>
    </source>
</evidence>
<dbReference type="GO" id="GO:0030288">
    <property type="term" value="C:outer membrane-bounded periplasmic space"/>
    <property type="evidence" value="ECO:0007669"/>
    <property type="project" value="TreeGrafter"/>
</dbReference>
<organism evidence="11 12">
    <name type="scientific">Tepidimonas charontis</name>
    <dbReference type="NCBI Taxonomy" id="2267262"/>
    <lineage>
        <taxon>Bacteria</taxon>
        <taxon>Pseudomonadati</taxon>
        <taxon>Pseudomonadota</taxon>
        <taxon>Betaproteobacteria</taxon>
        <taxon>Burkholderiales</taxon>
        <taxon>Tepidimonas</taxon>
    </lineage>
</organism>
<feature type="domain" description="MurNAc-LAA" evidence="10">
    <location>
        <begin position="309"/>
        <end position="464"/>
    </location>
</feature>
<reference evidence="11 12" key="1">
    <citation type="submission" date="2019-07" db="EMBL/GenBank/DDBJ databases">
        <title>Tepidimonas charontis SPSP-6 draft genome.</title>
        <authorList>
            <person name="Da Costa M.S."/>
            <person name="Froufe H.J.C."/>
            <person name="Egas C."/>
            <person name="Albuquerque L."/>
        </authorList>
    </citation>
    <scope>NUCLEOTIDE SEQUENCE [LARGE SCALE GENOMIC DNA]</scope>
    <source>
        <strain evidence="11 12">SPSP-6</strain>
    </source>
</reference>
<dbReference type="GO" id="GO:0008745">
    <property type="term" value="F:N-acetylmuramoyl-L-alanine amidase activity"/>
    <property type="evidence" value="ECO:0007669"/>
    <property type="project" value="UniProtKB-EC"/>
</dbReference>
<dbReference type="PANTHER" id="PTHR30404">
    <property type="entry name" value="N-ACETYLMURAMOYL-L-ALANINE AMIDASE"/>
    <property type="match status" value="1"/>
</dbReference>
<dbReference type="EC" id="3.5.1.28" evidence="4"/>
<dbReference type="AlphaFoldDB" id="A0A554X7E2"/>
<evidence type="ECO:0000256" key="6">
    <source>
        <dbReference type="ARBA" id="ARBA00022764"/>
    </source>
</evidence>
<keyword evidence="6" id="KW-0574">Periplasm</keyword>
<dbReference type="Pfam" id="PF01520">
    <property type="entry name" value="Amidase_3"/>
    <property type="match status" value="1"/>
</dbReference>
<dbReference type="InterPro" id="IPR002508">
    <property type="entry name" value="MurNAc-LAA_cat"/>
</dbReference>
<keyword evidence="5" id="KW-0732">Signal</keyword>
<evidence type="ECO:0000313" key="11">
    <source>
        <dbReference type="EMBL" id="TSE31758.1"/>
    </source>
</evidence>
<keyword evidence="8" id="KW-0961">Cell wall biogenesis/degradation</keyword>
<dbReference type="PANTHER" id="PTHR30404:SF0">
    <property type="entry name" value="N-ACETYLMURAMOYL-L-ALANINE AMIDASE AMIC"/>
    <property type="match status" value="1"/>
</dbReference>
<dbReference type="GO" id="GO:0071555">
    <property type="term" value="P:cell wall organization"/>
    <property type="evidence" value="ECO:0007669"/>
    <property type="project" value="UniProtKB-KW"/>
</dbReference>
<dbReference type="Proteomes" id="UP000318294">
    <property type="component" value="Unassembled WGS sequence"/>
</dbReference>
<proteinExistence type="inferred from homology"/>
<sequence length="480" mass="52082">MTASHSSTRRRALYWLATAALAELGAPLTAWAARVLGVRVWPARDYTRVTIESDTALSATPVYVSEPPRLAVDIRGADLLPSLQALVQRVQADDPFVARVRVGLFNPETVRLVIDLKQPISPQVFQLEPVAAYQHRLVLDLYPTEPPDPLAELIARHIERDQPGVGAAAAGNDTRPLVSGDDPIAAWIDRHTASVSAPADASTSAAAPAAPSVSSATLPATSTISNRANAQALRDRDRTERLIIVALDPGHGGEDPGAIGPNGTQEKDIVLAIAQQVRQRLDGTRIHGNPVRVFMTRDADFFVPLHVRVQKARQVQADLLVSIHADAFFTPQPRGASVYALSDRGASSAAARWLAQRENNADRVGGLPVAVRDATVQRALLDMSMTAQINDSLRVGDIVLRELQRVGNLHKPRVEQAGFAVLRAPDIPSVLVETAFISNPDEERRLRDPAHQARLADALARAVRRYFERNPPLARTRRAA</sequence>
<evidence type="ECO:0000256" key="1">
    <source>
        <dbReference type="ARBA" id="ARBA00001561"/>
    </source>
</evidence>
<dbReference type="Gene3D" id="3.40.630.40">
    <property type="entry name" value="Zn-dependent exopeptidases"/>
    <property type="match status" value="1"/>
</dbReference>
<comment type="caution">
    <text evidence="11">The sequence shown here is derived from an EMBL/GenBank/DDBJ whole genome shotgun (WGS) entry which is preliminary data.</text>
</comment>
<dbReference type="FunFam" id="3.40.630.40:FF:000001">
    <property type="entry name" value="N-acetylmuramoyl-L-alanine amidase"/>
    <property type="match status" value="1"/>
</dbReference>
<keyword evidence="7 11" id="KW-0378">Hydrolase</keyword>
<dbReference type="CDD" id="cd02696">
    <property type="entry name" value="MurNAc-LAA"/>
    <property type="match status" value="1"/>
</dbReference>
<dbReference type="InterPro" id="IPR050695">
    <property type="entry name" value="N-acetylmuramoyl_amidase_3"/>
</dbReference>
<accession>A0A554X7E2</accession>
<evidence type="ECO:0000256" key="3">
    <source>
        <dbReference type="ARBA" id="ARBA00010860"/>
    </source>
</evidence>
<dbReference type="OrthoDB" id="9806267at2"/>
<dbReference type="SMART" id="SM00646">
    <property type="entry name" value="Ami_3"/>
    <property type="match status" value="1"/>
</dbReference>
<dbReference type="EMBL" id="VJON01000043">
    <property type="protein sequence ID" value="TSE31758.1"/>
    <property type="molecule type" value="Genomic_DNA"/>
</dbReference>
<dbReference type="InterPro" id="IPR021731">
    <property type="entry name" value="AMIN_dom"/>
</dbReference>
<protein>
    <recommendedName>
        <fullName evidence="9">N-acetylmuramoyl-L-alanine amidase AmiC</fullName>
        <ecNumber evidence="4">3.5.1.28</ecNumber>
    </recommendedName>
</protein>
<dbReference type="PROSITE" id="PS51318">
    <property type="entry name" value="TAT"/>
    <property type="match status" value="1"/>
</dbReference>
<dbReference type="SUPFAM" id="SSF53187">
    <property type="entry name" value="Zn-dependent exopeptidases"/>
    <property type="match status" value="1"/>
</dbReference>
<comment type="catalytic activity">
    <reaction evidence="1">
        <text>Hydrolyzes the link between N-acetylmuramoyl residues and L-amino acid residues in certain cell-wall glycopeptides.</text>
        <dbReference type="EC" id="3.5.1.28"/>
    </reaction>
</comment>
<evidence type="ECO:0000313" key="12">
    <source>
        <dbReference type="Proteomes" id="UP000318294"/>
    </source>
</evidence>
<dbReference type="GO" id="GO:0009253">
    <property type="term" value="P:peptidoglycan catabolic process"/>
    <property type="evidence" value="ECO:0007669"/>
    <property type="project" value="InterPro"/>
</dbReference>
<comment type="subcellular location">
    <subcellularLocation>
        <location evidence="2">Periplasm</location>
    </subcellularLocation>
</comment>
<dbReference type="RefSeq" id="WP_144329103.1">
    <property type="nucleotide sequence ID" value="NZ_VJON01000043.1"/>
</dbReference>
<evidence type="ECO:0000256" key="8">
    <source>
        <dbReference type="ARBA" id="ARBA00023316"/>
    </source>
</evidence>
<name>A0A554X7E2_9BURK</name>
<dbReference type="Pfam" id="PF11741">
    <property type="entry name" value="AMIN"/>
    <property type="match status" value="1"/>
</dbReference>
<evidence type="ECO:0000256" key="5">
    <source>
        <dbReference type="ARBA" id="ARBA00022729"/>
    </source>
</evidence>
<evidence type="ECO:0000256" key="4">
    <source>
        <dbReference type="ARBA" id="ARBA00011901"/>
    </source>
</evidence>
<evidence type="ECO:0000256" key="9">
    <source>
        <dbReference type="ARBA" id="ARBA00074581"/>
    </source>
</evidence>
<dbReference type="Gene3D" id="2.60.40.3500">
    <property type="match status" value="1"/>
</dbReference>
<evidence type="ECO:0000256" key="2">
    <source>
        <dbReference type="ARBA" id="ARBA00004418"/>
    </source>
</evidence>
<keyword evidence="12" id="KW-1185">Reference proteome</keyword>
<evidence type="ECO:0000259" key="10">
    <source>
        <dbReference type="SMART" id="SM00646"/>
    </source>
</evidence>
<comment type="similarity">
    <text evidence="3">Belongs to the N-acetylmuramoyl-L-alanine amidase 3 family.</text>
</comment>
<dbReference type="InterPro" id="IPR006311">
    <property type="entry name" value="TAT_signal"/>
</dbReference>